<dbReference type="SMART" id="SM00342">
    <property type="entry name" value="HTH_ARAC"/>
    <property type="match status" value="1"/>
</dbReference>
<dbReference type="InterPro" id="IPR018060">
    <property type="entry name" value="HTH_AraC"/>
</dbReference>
<dbReference type="InterPro" id="IPR009057">
    <property type="entry name" value="Homeodomain-like_sf"/>
</dbReference>
<feature type="domain" description="HTH araC/xylS-type" evidence="4">
    <location>
        <begin position="230"/>
        <end position="331"/>
    </location>
</feature>
<evidence type="ECO:0000256" key="1">
    <source>
        <dbReference type="ARBA" id="ARBA00023015"/>
    </source>
</evidence>
<dbReference type="Gene3D" id="1.10.10.60">
    <property type="entry name" value="Homeodomain-like"/>
    <property type="match status" value="1"/>
</dbReference>
<keyword evidence="6" id="KW-1185">Reference proteome</keyword>
<name>A0ABP9LEJ2_9ACTN</name>
<dbReference type="InterPro" id="IPR020449">
    <property type="entry name" value="Tscrpt_reg_AraC-type_HTH"/>
</dbReference>
<dbReference type="Pfam" id="PF14525">
    <property type="entry name" value="AraC_binding_2"/>
    <property type="match status" value="1"/>
</dbReference>
<evidence type="ECO:0000313" key="5">
    <source>
        <dbReference type="EMBL" id="GAA5076882.1"/>
    </source>
</evidence>
<keyword evidence="3" id="KW-0804">Transcription</keyword>
<sequence length="342" mass="37891">MSSLGATVDWVRCVVFTILDLDVPEEDRFDAFRETVARDMAPHDIVADDVSFFPASVTMLSLGEGIGVSSLAFPAMRSIRTHRLIRHSDPEIWILALIVEGGMHREQGRNRVSPRPGELALYDSSQPFWASVTTDELARSVVLHLPRRSVPVPEQALRRLVATVLPSETGFGALLRQLLSGLIEQGPALGDAHLPRLSSMVLELTTAFLGSLCEADGAQTCAARKTARLLQVKSFVRRRLNDPELTPAMVAAAHHVSLRTLHYLFREDGWTVGEFLREQRLEQCRGDLANPRLADWTIAAIGARAGFRDASAFSRAFRSRYGVPPGEYRRSLEVEPMTPLES</sequence>
<evidence type="ECO:0000256" key="3">
    <source>
        <dbReference type="ARBA" id="ARBA00023163"/>
    </source>
</evidence>
<gene>
    <name evidence="5" type="ORF">GCM10023336_67210</name>
</gene>
<dbReference type="InterPro" id="IPR035418">
    <property type="entry name" value="AraC-bd_2"/>
</dbReference>
<comment type="caution">
    <text evidence="5">The sequence shown here is derived from an EMBL/GenBank/DDBJ whole genome shotgun (WGS) entry which is preliminary data.</text>
</comment>
<evidence type="ECO:0000259" key="4">
    <source>
        <dbReference type="PROSITE" id="PS01124"/>
    </source>
</evidence>
<keyword evidence="1" id="KW-0805">Transcription regulation</keyword>
<dbReference type="Proteomes" id="UP001500124">
    <property type="component" value="Unassembled WGS sequence"/>
</dbReference>
<dbReference type="InterPro" id="IPR050204">
    <property type="entry name" value="AraC_XylS_family_regulators"/>
</dbReference>
<dbReference type="SUPFAM" id="SSF46689">
    <property type="entry name" value="Homeodomain-like"/>
    <property type="match status" value="1"/>
</dbReference>
<protein>
    <submittedName>
        <fullName evidence="5">Helix-turn-helix domain-containing protein</fullName>
    </submittedName>
</protein>
<reference evidence="6" key="1">
    <citation type="journal article" date="2019" name="Int. J. Syst. Evol. Microbiol.">
        <title>The Global Catalogue of Microorganisms (GCM) 10K type strain sequencing project: providing services to taxonomists for standard genome sequencing and annotation.</title>
        <authorList>
            <consortium name="The Broad Institute Genomics Platform"/>
            <consortium name="The Broad Institute Genome Sequencing Center for Infectious Disease"/>
            <person name="Wu L."/>
            <person name="Ma J."/>
        </authorList>
    </citation>
    <scope>NUCLEOTIDE SEQUENCE [LARGE SCALE GENOMIC DNA]</scope>
    <source>
        <strain evidence="6">JCM 18410</strain>
    </source>
</reference>
<dbReference type="EMBL" id="BAABKC010000122">
    <property type="protein sequence ID" value="GAA5076882.1"/>
    <property type="molecule type" value="Genomic_DNA"/>
</dbReference>
<keyword evidence="2" id="KW-0238">DNA-binding</keyword>
<evidence type="ECO:0000256" key="2">
    <source>
        <dbReference type="ARBA" id="ARBA00023125"/>
    </source>
</evidence>
<dbReference type="PROSITE" id="PS01124">
    <property type="entry name" value="HTH_ARAC_FAMILY_2"/>
    <property type="match status" value="1"/>
</dbReference>
<dbReference type="PANTHER" id="PTHR46796">
    <property type="entry name" value="HTH-TYPE TRANSCRIPTIONAL ACTIVATOR RHAS-RELATED"/>
    <property type="match status" value="1"/>
</dbReference>
<organism evidence="5 6">
    <name type="scientific">Streptomyces similanensis</name>
    <dbReference type="NCBI Taxonomy" id="1274988"/>
    <lineage>
        <taxon>Bacteria</taxon>
        <taxon>Bacillati</taxon>
        <taxon>Actinomycetota</taxon>
        <taxon>Actinomycetes</taxon>
        <taxon>Kitasatosporales</taxon>
        <taxon>Streptomycetaceae</taxon>
        <taxon>Streptomyces</taxon>
    </lineage>
</organism>
<accession>A0ABP9LEJ2</accession>
<dbReference type="PANTHER" id="PTHR46796:SF6">
    <property type="entry name" value="ARAC SUBFAMILY"/>
    <property type="match status" value="1"/>
</dbReference>
<dbReference type="Pfam" id="PF12833">
    <property type="entry name" value="HTH_18"/>
    <property type="match status" value="1"/>
</dbReference>
<dbReference type="PRINTS" id="PR00032">
    <property type="entry name" value="HTHARAC"/>
</dbReference>
<proteinExistence type="predicted"/>
<evidence type="ECO:0000313" key="6">
    <source>
        <dbReference type="Proteomes" id="UP001500124"/>
    </source>
</evidence>